<evidence type="ECO:0000313" key="2">
    <source>
        <dbReference type="Proteomes" id="UP000008330"/>
    </source>
</evidence>
<evidence type="ECO:0000313" key="1">
    <source>
        <dbReference type="EMBL" id="ACI59532.1"/>
    </source>
</evidence>
<organism evidence="1 2">
    <name type="scientific">Rhizobium leguminosarum bv. trifolii (strain WSM2304)</name>
    <dbReference type="NCBI Taxonomy" id="395492"/>
    <lineage>
        <taxon>Bacteria</taxon>
        <taxon>Pseudomonadati</taxon>
        <taxon>Pseudomonadota</taxon>
        <taxon>Alphaproteobacteria</taxon>
        <taxon>Hyphomicrobiales</taxon>
        <taxon>Rhizobiaceae</taxon>
        <taxon>Rhizobium/Agrobacterium group</taxon>
        <taxon>Rhizobium</taxon>
    </lineage>
</organism>
<dbReference type="KEGG" id="rlt:Rleg2_6152"/>
<reference evidence="1 2" key="1">
    <citation type="journal article" date="2010" name="Stand. Genomic Sci.">
        <title>Complete genome sequence of Rhizobium leguminosarum bv trifolii strain WSM2304, an effective microsymbiont of the South American clover Trifolium polymorphum.</title>
        <authorList>
            <person name="Reeve W."/>
            <person name="O'Hara G."/>
            <person name="Chain P."/>
            <person name="Ardley J."/>
            <person name="Brau L."/>
            <person name="Nandesena K."/>
            <person name="Tiwari R."/>
            <person name="Malfatti S."/>
            <person name="Kiss H."/>
            <person name="Lapidus A."/>
            <person name="Copeland A."/>
            <person name="Nolan M."/>
            <person name="Land M."/>
            <person name="Ivanova N."/>
            <person name="Mavromatis K."/>
            <person name="Markowitz V."/>
            <person name="Kyrpides N."/>
            <person name="Melino V."/>
            <person name="Denton M."/>
            <person name="Yates R."/>
            <person name="Howieson J."/>
        </authorList>
    </citation>
    <scope>NUCLEOTIDE SEQUENCE [LARGE SCALE GENOMIC DNA]</scope>
    <source>
        <strain evidence="1 2">WSM2304</strain>
    </source>
</reference>
<dbReference type="RefSeq" id="WP_012559799.1">
    <property type="nucleotide sequence ID" value="NC_011370.1"/>
</dbReference>
<geneLocation type="plasmid" evidence="1 2">
    <name>pRLG203</name>
</geneLocation>
<keyword evidence="1" id="KW-0614">Plasmid</keyword>
<accession>A0ABF7QZH7</accession>
<proteinExistence type="predicted"/>
<name>A0ABF7QZH7_RHILW</name>
<dbReference type="Proteomes" id="UP000008330">
    <property type="component" value="Plasmid pRLG203"/>
</dbReference>
<dbReference type="EMBL" id="CP001195">
    <property type="protein sequence ID" value="ACI59532.1"/>
    <property type="molecule type" value="Genomic_DNA"/>
</dbReference>
<keyword evidence="2" id="KW-1185">Reference proteome</keyword>
<dbReference type="AlphaFoldDB" id="A0ABF7QZH7"/>
<protein>
    <submittedName>
        <fullName evidence="1">Uncharacterized protein</fullName>
    </submittedName>
</protein>
<gene>
    <name evidence="1" type="ordered locus">Rleg2_6152</name>
</gene>
<sequence length="201" mass="22410">MTEMTQDEVKAALTPYHSRIKSVVEKGYQEWKTVDAFRKTAGFGPMLYDRSVANYIFDAIARNAQTLFAGDRSIKVRPETQTIKFMFDGKVIARFKKGDDCHMGSNIPTQAIMDYLDPQQSLPGFPAAAAKVEIVWAADDIGTAIDKITVVARRGNTMLWNYHIDDDAADDTGIFEFPTAPAPDEFSPLVVVRPPKKQTES</sequence>